<name>G7Q403_9BACT</name>
<dbReference type="PROSITE" id="PS01279">
    <property type="entry name" value="PCMT"/>
    <property type="match status" value="1"/>
</dbReference>
<dbReference type="GO" id="GO:0005737">
    <property type="term" value="C:cytoplasm"/>
    <property type="evidence" value="ECO:0007669"/>
    <property type="project" value="UniProtKB-SubCell"/>
</dbReference>
<dbReference type="GO" id="GO:0004719">
    <property type="term" value="F:protein-L-isoaspartate (D-aspartate) O-methyltransferase activity"/>
    <property type="evidence" value="ECO:0007669"/>
    <property type="project" value="UniProtKB-UniRule"/>
</dbReference>
<dbReference type="EC" id="2.1.1.77" evidence="7"/>
<comment type="function">
    <text evidence="7">Catalyzes the methyl esterification of L-isoaspartyl residues in peptides and proteins that result from spontaneous decomposition of normal L-aspartyl and L-asparaginyl residues. It plays a role in the repair and/or degradation of damaged proteins.</text>
</comment>
<dbReference type="NCBIfam" id="TIGR00080">
    <property type="entry name" value="pimt"/>
    <property type="match status" value="1"/>
</dbReference>
<evidence type="ECO:0000256" key="1">
    <source>
        <dbReference type="ARBA" id="ARBA00004496"/>
    </source>
</evidence>
<sequence>MNGSGPKIDFRRSRERMVREQIEARGVSDPQVLRAMRKVPRHLFVEEALTPQAYEDHPLPLGHGQTISQPYVVGWMTELLAVAPGMRVLEIGTGSGYQAAVLAELGAYVFTVERVRPLYAQARRRLEELRYLKVRFKLDDGTLGWPEEAPFDRILVTAGGPKIPDPLRAQLADPGRMVIPVGAGRRSQTLVVVRKENGRVEEQELGGVMFVDLVGAHGW</sequence>
<keyword evidence="5 7" id="KW-0808">Transferase</keyword>
<comment type="subcellular location">
    <subcellularLocation>
        <location evidence="1 7">Cytoplasm</location>
    </subcellularLocation>
</comment>
<evidence type="ECO:0000313" key="8">
    <source>
        <dbReference type="EMBL" id="EHJ46793.1"/>
    </source>
</evidence>
<dbReference type="SUPFAM" id="SSF53335">
    <property type="entry name" value="S-adenosyl-L-methionine-dependent methyltransferases"/>
    <property type="match status" value="1"/>
</dbReference>
<dbReference type="CDD" id="cd02440">
    <property type="entry name" value="AdoMet_MTases"/>
    <property type="match status" value="1"/>
</dbReference>
<feature type="active site" evidence="7">
    <location>
        <position position="68"/>
    </location>
</feature>
<dbReference type="OrthoDB" id="9810066at2"/>
<evidence type="ECO:0000256" key="7">
    <source>
        <dbReference type="HAMAP-Rule" id="MF_00090"/>
    </source>
</evidence>
<keyword evidence="3 7" id="KW-0963">Cytoplasm</keyword>
<gene>
    <name evidence="7" type="primary">pcm</name>
    <name evidence="8" type="ORF">DFW101_0776</name>
</gene>
<comment type="catalytic activity">
    <reaction evidence="7">
        <text>[protein]-L-isoaspartate + S-adenosyl-L-methionine = [protein]-L-isoaspartate alpha-methyl ester + S-adenosyl-L-homocysteine</text>
        <dbReference type="Rhea" id="RHEA:12705"/>
        <dbReference type="Rhea" id="RHEA-COMP:12143"/>
        <dbReference type="Rhea" id="RHEA-COMP:12144"/>
        <dbReference type="ChEBI" id="CHEBI:57856"/>
        <dbReference type="ChEBI" id="CHEBI:59789"/>
        <dbReference type="ChEBI" id="CHEBI:90596"/>
        <dbReference type="ChEBI" id="CHEBI:90598"/>
        <dbReference type="EC" id="2.1.1.77"/>
    </reaction>
</comment>
<dbReference type="Gene3D" id="3.40.50.150">
    <property type="entry name" value="Vaccinia Virus protein VP39"/>
    <property type="match status" value="1"/>
</dbReference>
<proteinExistence type="inferred from homology"/>
<keyword evidence="9" id="KW-1185">Reference proteome</keyword>
<keyword evidence="4 7" id="KW-0489">Methyltransferase</keyword>
<reference evidence="9" key="1">
    <citation type="journal article" date="2015" name="Genome Announc.">
        <title>High-Quality Draft Genome Sequence of Desulfovibrio carbinoliphilus FW-101-2B, an Organic Acid-Oxidizing Sulfate-Reducing Bacterium Isolated from Uranium(VI)-Contaminated Groundwater.</title>
        <authorList>
            <person name="Ramsay B.D."/>
            <person name="Hwang C."/>
            <person name="Woo H.L."/>
            <person name="Carroll S.L."/>
            <person name="Lucas S."/>
            <person name="Han J."/>
            <person name="Lapidus A.L."/>
            <person name="Cheng J.F."/>
            <person name="Goodwin L.A."/>
            <person name="Pitluck S."/>
            <person name="Peters L."/>
            <person name="Chertkov O."/>
            <person name="Held B."/>
            <person name="Detter J.C."/>
            <person name="Han C.S."/>
            <person name="Tapia R."/>
            <person name="Land M.L."/>
            <person name="Hauser L.J."/>
            <person name="Kyrpides N.C."/>
            <person name="Ivanova N.N."/>
            <person name="Mikhailova N."/>
            <person name="Pagani I."/>
            <person name="Woyke T."/>
            <person name="Arkin A.P."/>
            <person name="Dehal P."/>
            <person name="Chivian D."/>
            <person name="Criddle C.S."/>
            <person name="Wu W."/>
            <person name="Chakraborty R."/>
            <person name="Hazen T.C."/>
            <person name="Fields M.W."/>
        </authorList>
    </citation>
    <scope>NUCLEOTIDE SEQUENCE [LARGE SCALE GENOMIC DNA]</scope>
    <source>
        <strain evidence="9">FW-101-2B</strain>
    </source>
</reference>
<dbReference type="PANTHER" id="PTHR11579">
    <property type="entry name" value="PROTEIN-L-ISOASPARTATE O-METHYLTRANSFERASE"/>
    <property type="match status" value="1"/>
</dbReference>
<protein>
    <recommendedName>
        <fullName evidence="7">Protein-L-isoaspartate O-methyltransferase</fullName>
        <ecNumber evidence="7">2.1.1.77</ecNumber>
    </recommendedName>
    <alternativeName>
        <fullName evidence="7">L-isoaspartyl protein carboxyl methyltransferase</fullName>
    </alternativeName>
    <alternativeName>
        <fullName evidence="7">Protein L-isoaspartyl methyltransferase</fullName>
    </alternativeName>
    <alternativeName>
        <fullName evidence="7">Protein-beta-aspartate methyltransferase</fullName>
        <shortName evidence="7">PIMT</shortName>
    </alternativeName>
</protein>
<dbReference type="AlphaFoldDB" id="G7Q403"/>
<dbReference type="HOGENOM" id="CLU_055432_2_0_7"/>
<organism evidence="8 9">
    <name type="scientific">Solidesulfovibrio carbinoliphilus subsp. oakridgensis</name>
    <dbReference type="NCBI Taxonomy" id="694327"/>
    <lineage>
        <taxon>Bacteria</taxon>
        <taxon>Pseudomonadati</taxon>
        <taxon>Thermodesulfobacteriota</taxon>
        <taxon>Desulfovibrionia</taxon>
        <taxon>Desulfovibrionales</taxon>
        <taxon>Desulfovibrionaceae</taxon>
        <taxon>Solidesulfovibrio</taxon>
    </lineage>
</organism>
<evidence type="ECO:0000256" key="6">
    <source>
        <dbReference type="ARBA" id="ARBA00022691"/>
    </source>
</evidence>
<keyword evidence="6 7" id="KW-0949">S-adenosyl-L-methionine</keyword>
<evidence type="ECO:0000313" key="9">
    <source>
        <dbReference type="Proteomes" id="UP000004662"/>
    </source>
</evidence>
<accession>G7Q403</accession>
<dbReference type="HAMAP" id="MF_00090">
    <property type="entry name" value="PIMT"/>
    <property type="match status" value="1"/>
</dbReference>
<dbReference type="NCBIfam" id="NF001453">
    <property type="entry name" value="PRK00312.1"/>
    <property type="match status" value="1"/>
</dbReference>
<dbReference type="RefSeq" id="WP_009180217.1">
    <property type="nucleotide sequence ID" value="NZ_CM001368.1"/>
</dbReference>
<dbReference type="InterPro" id="IPR029063">
    <property type="entry name" value="SAM-dependent_MTases_sf"/>
</dbReference>
<dbReference type="Pfam" id="PF01135">
    <property type="entry name" value="PCMT"/>
    <property type="match status" value="1"/>
</dbReference>
<dbReference type="FunFam" id="3.40.50.150:FF:000010">
    <property type="entry name" value="Protein-L-isoaspartate O-methyltransferase"/>
    <property type="match status" value="1"/>
</dbReference>
<dbReference type="PANTHER" id="PTHR11579:SF0">
    <property type="entry name" value="PROTEIN-L-ISOASPARTATE(D-ASPARTATE) O-METHYLTRANSFERASE"/>
    <property type="match status" value="1"/>
</dbReference>
<dbReference type="InterPro" id="IPR000682">
    <property type="entry name" value="PCMT"/>
</dbReference>
<comment type="similarity">
    <text evidence="2 7">Belongs to the methyltransferase superfamily. L-isoaspartyl/D-aspartyl protein methyltransferase family.</text>
</comment>
<dbReference type="EMBL" id="CM001368">
    <property type="protein sequence ID" value="EHJ46793.1"/>
    <property type="molecule type" value="Genomic_DNA"/>
</dbReference>
<dbReference type="GO" id="GO:0030091">
    <property type="term" value="P:protein repair"/>
    <property type="evidence" value="ECO:0007669"/>
    <property type="project" value="UniProtKB-UniRule"/>
</dbReference>
<evidence type="ECO:0000256" key="5">
    <source>
        <dbReference type="ARBA" id="ARBA00022679"/>
    </source>
</evidence>
<evidence type="ECO:0000256" key="3">
    <source>
        <dbReference type="ARBA" id="ARBA00022490"/>
    </source>
</evidence>
<evidence type="ECO:0000256" key="2">
    <source>
        <dbReference type="ARBA" id="ARBA00005369"/>
    </source>
</evidence>
<dbReference type="Proteomes" id="UP000004662">
    <property type="component" value="Chromosome"/>
</dbReference>
<dbReference type="GO" id="GO:0032259">
    <property type="term" value="P:methylation"/>
    <property type="evidence" value="ECO:0007669"/>
    <property type="project" value="UniProtKB-KW"/>
</dbReference>
<dbReference type="STRING" id="694327.DFW101_0776"/>
<dbReference type="eggNOG" id="COG2518">
    <property type="taxonomic scope" value="Bacteria"/>
</dbReference>
<evidence type="ECO:0000256" key="4">
    <source>
        <dbReference type="ARBA" id="ARBA00022603"/>
    </source>
</evidence>